<evidence type="ECO:0000313" key="1">
    <source>
        <dbReference type="EMBL" id="OMI40274.1"/>
    </source>
</evidence>
<sequence length="42" mass="4422">MYGEFFADCSPLPARTTVVTQLVREGVLVEINGVAAVSPAGR</sequence>
<dbReference type="EMBL" id="ASQP01000099">
    <property type="protein sequence ID" value="OMI40274.1"/>
    <property type="molecule type" value="Genomic_DNA"/>
</dbReference>
<keyword evidence="2" id="KW-1185">Reference proteome</keyword>
<name>A0A1R1SPQ0_9ACTN</name>
<reference evidence="1 2" key="1">
    <citation type="submission" date="2013-05" db="EMBL/GenBank/DDBJ databases">
        <title>Genome sequence of Streptomyces sparsogenes DSM 40356.</title>
        <authorList>
            <person name="Coyne S."/>
            <person name="Seebeck F.P."/>
        </authorList>
    </citation>
    <scope>NUCLEOTIDE SEQUENCE [LARGE SCALE GENOMIC DNA]</scope>
    <source>
        <strain evidence="1 2">DSM 40356</strain>
    </source>
</reference>
<protein>
    <submittedName>
        <fullName evidence="1">Putative translation initiation inhibitor</fullName>
    </submittedName>
</protein>
<evidence type="ECO:0000313" key="2">
    <source>
        <dbReference type="Proteomes" id="UP000186168"/>
    </source>
</evidence>
<dbReference type="AlphaFoldDB" id="A0A1R1SPQ0"/>
<proteinExistence type="predicted"/>
<dbReference type="CDD" id="cd00448">
    <property type="entry name" value="YjgF_YER057c_UK114_family"/>
    <property type="match status" value="1"/>
</dbReference>
<organism evidence="1 2">
    <name type="scientific">Streptomyces sparsogenes DSM 40356</name>
    <dbReference type="NCBI Taxonomy" id="1331668"/>
    <lineage>
        <taxon>Bacteria</taxon>
        <taxon>Bacillati</taxon>
        <taxon>Actinomycetota</taxon>
        <taxon>Actinomycetes</taxon>
        <taxon>Kitasatosporales</taxon>
        <taxon>Streptomycetaceae</taxon>
        <taxon>Streptomyces</taxon>
    </lineage>
</organism>
<comment type="caution">
    <text evidence="1">The sequence shown here is derived from an EMBL/GenBank/DDBJ whole genome shotgun (WGS) entry which is preliminary data.</text>
</comment>
<accession>A0A1R1SPQ0</accession>
<dbReference type="SUPFAM" id="SSF55298">
    <property type="entry name" value="YjgF-like"/>
    <property type="match status" value="1"/>
</dbReference>
<dbReference type="InterPro" id="IPR035959">
    <property type="entry name" value="RutC-like_sf"/>
</dbReference>
<gene>
    <name evidence="1" type="ORF">SPAR_06850</name>
</gene>
<dbReference type="Gene3D" id="3.30.1330.40">
    <property type="entry name" value="RutC-like"/>
    <property type="match status" value="1"/>
</dbReference>
<dbReference type="Proteomes" id="UP000186168">
    <property type="component" value="Unassembled WGS sequence"/>
</dbReference>